<keyword evidence="2 5" id="KW-0812">Transmembrane</keyword>
<keyword evidence="4 5" id="KW-0472">Membrane</keyword>
<dbReference type="RefSeq" id="WP_149082316.1">
    <property type="nucleotide sequence ID" value="NZ_VTAW01000022.1"/>
</dbReference>
<comment type="subcellular location">
    <subcellularLocation>
        <location evidence="5">Cell membrane</location>
        <topology evidence="5">Multi-pass membrane protein</topology>
    </subcellularLocation>
    <subcellularLocation>
        <location evidence="1">Membrane</location>
        <topology evidence="1">Multi-pass membrane protein</topology>
    </subcellularLocation>
</comment>
<dbReference type="GO" id="GO:0055085">
    <property type="term" value="P:transmembrane transport"/>
    <property type="evidence" value="ECO:0007669"/>
    <property type="project" value="InterPro"/>
</dbReference>
<dbReference type="CDD" id="cd06261">
    <property type="entry name" value="TM_PBP2"/>
    <property type="match status" value="1"/>
</dbReference>
<evidence type="ECO:0000256" key="4">
    <source>
        <dbReference type="ARBA" id="ARBA00023136"/>
    </source>
</evidence>
<evidence type="ECO:0000256" key="2">
    <source>
        <dbReference type="ARBA" id="ARBA00022692"/>
    </source>
</evidence>
<feature type="transmembrane region" description="Helical" evidence="5">
    <location>
        <begin position="271"/>
        <end position="292"/>
    </location>
</feature>
<dbReference type="PANTHER" id="PTHR43879">
    <property type="entry name" value="ABC TRANSPORTER PERMEASE PROTEIN"/>
    <property type="match status" value="1"/>
</dbReference>
<comment type="caution">
    <text evidence="7">The sequence shown here is derived from an EMBL/GenBank/DDBJ whole genome shotgun (WGS) entry which is preliminary data.</text>
</comment>
<keyword evidence="3 5" id="KW-1133">Transmembrane helix</keyword>
<feature type="transmembrane region" description="Helical" evidence="5">
    <location>
        <begin position="213"/>
        <end position="234"/>
    </location>
</feature>
<feature type="transmembrane region" description="Helical" evidence="5">
    <location>
        <begin position="28"/>
        <end position="49"/>
    </location>
</feature>
<keyword evidence="8" id="KW-1185">Reference proteome</keyword>
<dbReference type="Proteomes" id="UP000324104">
    <property type="component" value="Unassembled WGS sequence"/>
</dbReference>
<evidence type="ECO:0000259" key="6">
    <source>
        <dbReference type="PROSITE" id="PS50928"/>
    </source>
</evidence>
<dbReference type="Pfam" id="PF00528">
    <property type="entry name" value="BPD_transp_1"/>
    <property type="match status" value="1"/>
</dbReference>
<proteinExistence type="inferred from homology"/>
<gene>
    <name evidence="7" type="ORF">FYC77_15020</name>
</gene>
<dbReference type="AlphaFoldDB" id="A0A5D5AJB9"/>
<dbReference type="SUPFAM" id="SSF161098">
    <property type="entry name" value="MetI-like"/>
    <property type="match status" value="1"/>
</dbReference>
<feature type="transmembrane region" description="Helical" evidence="5">
    <location>
        <begin position="89"/>
        <end position="111"/>
    </location>
</feature>
<dbReference type="GO" id="GO:0005886">
    <property type="term" value="C:plasma membrane"/>
    <property type="evidence" value="ECO:0007669"/>
    <property type="project" value="UniProtKB-SubCell"/>
</dbReference>
<feature type="transmembrane region" description="Helical" evidence="5">
    <location>
        <begin position="176"/>
        <end position="192"/>
    </location>
</feature>
<evidence type="ECO:0000256" key="3">
    <source>
        <dbReference type="ARBA" id="ARBA00022989"/>
    </source>
</evidence>
<comment type="similarity">
    <text evidence="5">Belongs to the binding-protein-dependent transport system permease family.</text>
</comment>
<keyword evidence="5" id="KW-0813">Transport</keyword>
<accession>A0A5D5AJB9</accession>
<sequence length="304" mass="33038">MTTAEPTDAGTGEGRLSETIETVDTQRVALYVVLAGLIGFYLSPLWAGLTTAFKTQTGFVETTPVTPPTPAWFTLEPWELAFAAMQGGLINSAMFVVPATILSATLGSLAAYGLTKLSWRGQVGILVIFLAGVFLPYQSVLVPLRQFWSAVDLAGLLSFAPFLANRADLLELTITHTAYGIPICTILFRSYYKTLDDEMIEAAKIDGANAFGIYKRIVLPLSLPMFAVTLIYQFTQVWNDLLFALVLVTSRSNYVVTQSLNELQGSMAQEYNIQMAGAFIAALPTIIIYVIFGRQFAKGITGAS</sequence>
<evidence type="ECO:0000256" key="5">
    <source>
        <dbReference type="RuleBase" id="RU363032"/>
    </source>
</evidence>
<dbReference type="PROSITE" id="PS50928">
    <property type="entry name" value="ABC_TM1"/>
    <property type="match status" value="1"/>
</dbReference>
<feature type="domain" description="ABC transmembrane type-1" evidence="6">
    <location>
        <begin position="89"/>
        <end position="292"/>
    </location>
</feature>
<reference evidence="7 8" key="1">
    <citation type="submission" date="2019-08" db="EMBL/GenBank/DDBJ databases">
        <title>Archaea genome.</title>
        <authorList>
            <person name="Kajale S."/>
            <person name="Shouche Y."/>
            <person name="Deshpande N."/>
            <person name="Sharma A."/>
        </authorList>
    </citation>
    <scope>NUCLEOTIDE SEQUENCE [LARGE SCALE GENOMIC DNA]</scope>
    <source>
        <strain evidence="7 8">ESP3B_9</strain>
    </source>
</reference>
<evidence type="ECO:0000256" key="1">
    <source>
        <dbReference type="ARBA" id="ARBA00004141"/>
    </source>
</evidence>
<dbReference type="EMBL" id="VTAW01000022">
    <property type="protein sequence ID" value="TYT61115.1"/>
    <property type="molecule type" value="Genomic_DNA"/>
</dbReference>
<organism evidence="7 8">
    <name type="scientific">Natrialba swarupiae</name>
    <dbReference type="NCBI Taxonomy" id="2448032"/>
    <lineage>
        <taxon>Archaea</taxon>
        <taxon>Methanobacteriati</taxon>
        <taxon>Methanobacteriota</taxon>
        <taxon>Stenosarchaea group</taxon>
        <taxon>Halobacteria</taxon>
        <taxon>Halobacteriales</taxon>
        <taxon>Natrialbaceae</taxon>
        <taxon>Natrialba</taxon>
    </lineage>
</organism>
<dbReference type="PANTHER" id="PTHR43879:SF1">
    <property type="entry name" value="GLUCOSE IMPORT SYSTEM PERMEASE PROTEIN GLCU"/>
    <property type="match status" value="1"/>
</dbReference>
<evidence type="ECO:0000313" key="7">
    <source>
        <dbReference type="EMBL" id="TYT61115.1"/>
    </source>
</evidence>
<evidence type="ECO:0000313" key="8">
    <source>
        <dbReference type="Proteomes" id="UP000324104"/>
    </source>
</evidence>
<dbReference type="Gene3D" id="1.10.3720.10">
    <property type="entry name" value="MetI-like"/>
    <property type="match status" value="1"/>
</dbReference>
<dbReference type="InterPro" id="IPR035906">
    <property type="entry name" value="MetI-like_sf"/>
</dbReference>
<name>A0A5D5AJB9_9EURY</name>
<feature type="transmembrane region" description="Helical" evidence="5">
    <location>
        <begin position="117"/>
        <end position="135"/>
    </location>
</feature>
<protein>
    <submittedName>
        <fullName evidence="7">Carbohydrate ABC transporter permease</fullName>
    </submittedName>
</protein>
<dbReference type="InterPro" id="IPR000515">
    <property type="entry name" value="MetI-like"/>
</dbReference>